<dbReference type="InterPro" id="IPR002182">
    <property type="entry name" value="NB-ARC"/>
</dbReference>
<dbReference type="Pfam" id="PF00931">
    <property type="entry name" value="NB-ARC"/>
    <property type="match status" value="1"/>
</dbReference>
<dbReference type="SMART" id="SM00255">
    <property type="entry name" value="TIR"/>
    <property type="match status" value="1"/>
</dbReference>
<evidence type="ECO:0000256" key="2">
    <source>
        <dbReference type="ARBA" id="ARBA00022737"/>
    </source>
</evidence>
<dbReference type="PRINTS" id="PR00364">
    <property type="entry name" value="DISEASERSIST"/>
</dbReference>
<feature type="domain" description="TIR" evidence="5">
    <location>
        <begin position="65"/>
        <end position="262"/>
    </location>
</feature>
<dbReference type="InterPro" id="IPR035897">
    <property type="entry name" value="Toll_tir_struct_dom_sf"/>
</dbReference>
<name>A0ABD3L7F0_EUCGL</name>
<dbReference type="PROSITE" id="PS50104">
    <property type="entry name" value="TIR"/>
    <property type="match status" value="1"/>
</dbReference>
<evidence type="ECO:0000256" key="3">
    <source>
        <dbReference type="ARBA" id="ARBA00022821"/>
    </source>
</evidence>
<dbReference type="InterPro" id="IPR044974">
    <property type="entry name" value="Disease_R_plants"/>
</dbReference>
<evidence type="ECO:0000313" key="6">
    <source>
        <dbReference type="EMBL" id="KAL3746498.1"/>
    </source>
</evidence>
<keyword evidence="2" id="KW-0677">Repeat</keyword>
<dbReference type="InterPro" id="IPR036390">
    <property type="entry name" value="WH_DNA-bd_sf"/>
</dbReference>
<keyword evidence="1" id="KW-0433">Leucine-rich repeat</keyword>
<dbReference type="SUPFAM" id="SSF46785">
    <property type="entry name" value="Winged helix' DNA-binding domain"/>
    <property type="match status" value="1"/>
</dbReference>
<keyword evidence="4" id="KW-0472">Membrane</keyword>
<accession>A0ABD3L7F0</accession>
<dbReference type="InterPro" id="IPR000157">
    <property type="entry name" value="TIR_dom"/>
</dbReference>
<dbReference type="EMBL" id="JBJKBG010000003">
    <property type="protein sequence ID" value="KAL3746498.1"/>
    <property type="molecule type" value="Genomic_DNA"/>
</dbReference>
<dbReference type="SUPFAM" id="SSF52047">
    <property type="entry name" value="RNI-like"/>
    <property type="match status" value="1"/>
</dbReference>
<comment type="caution">
    <text evidence="6">The sequence shown here is derived from an EMBL/GenBank/DDBJ whole genome shotgun (WGS) entry which is preliminary data.</text>
</comment>
<keyword evidence="3" id="KW-0611">Plant defense</keyword>
<dbReference type="Gene3D" id="3.40.50.300">
    <property type="entry name" value="P-loop containing nucleotide triphosphate hydrolases"/>
    <property type="match status" value="1"/>
</dbReference>
<dbReference type="PANTHER" id="PTHR11017">
    <property type="entry name" value="LEUCINE-RICH REPEAT-CONTAINING PROTEIN"/>
    <property type="match status" value="1"/>
</dbReference>
<keyword evidence="7" id="KW-1185">Reference proteome</keyword>
<dbReference type="InterPro" id="IPR058192">
    <property type="entry name" value="WHD_ROQ1-like"/>
</dbReference>
<dbReference type="InterPro" id="IPR027417">
    <property type="entry name" value="P-loop_NTPase"/>
</dbReference>
<keyword evidence="4" id="KW-0812">Transmembrane</keyword>
<dbReference type="SUPFAM" id="SSF52200">
    <property type="entry name" value="Toll/Interleukin receptor TIR domain"/>
    <property type="match status" value="1"/>
</dbReference>
<dbReference type="Gene3D" id="3.80.10.10">
    <property type="entry name" value="Ribonuclease Inhibitor"/>
    <property type="match status" value="1"/>
</dbReference>
<dbReference type="InterPro" id="IPR032675">
    <property type="entry name" value="LRR_dom_sf"/>
</dbReference>
<dbReference type="SUPFAM" id="SSF52540">
    <property type="entry name" value="P-loop containing nucleoside triphosphate hydrolases"/>
    <property type="match status" value="1"/>
</dbReference>
<evidence type="ECO:0000259" key="5">
    <source>
        <dbReference type="PROSITE" id="PS50104"/>
    </source>
</evidence>
<dbReference type="Pfam" id="PF23282">
    <property type="entry name" value="WHD_ROQ1"/>
    <property type="match status" value="1"/>
</dbReference>
<sequence length="812" mass="93402">MLVLSGCVCDCSSEQDWAQIWMIAAVALITIILALTLFLRQPTRSKKNRRSSEAILSVEDVPAGYEYDVFLSFRGPDTRNSFTDCLYCELRRVGVHVFRDDEELRIGEKISEEIFKALDKSQIYIPIFSQNYATSSWCLREVAYMVECTLKSDEKKKKKILPIFFDVDPEDVKLKTRSYRKAIPKHKKKFGSDALKQWEDALVEVAHLKGWEVKGKGYGERIESVVGEVLCRLNARNVDVPECWVEDNRQIQRILETLEVDSDGVRFLGIHGVGGIGKTVLAKVVFNEVSSLFEGICFLNDVRESSQHGLLNVQKKLLRSFVGPVIAENIKDIGEGMNLIKKVCCTKKVLIVLDDLDKQEQLEKLAGKSDWFGSRSRIIFTTRNLKILYTQVESSSEEVPNQPKSILDYEVHNMQFSQALELFYKHAFRRDSPLDGYGHLSEKIVHRVAMLPLAVKVIGSYLYSHGHAVEQLFDKRKLWEETLEQLDEGPVEDVQRTLMISYEGLQKKEKEVFLDIACFFTNEDHTYPVIMWSECNYYAHSAIGVLLLQSLIKINDDKKFLMHDQVRDFGRDIIRKEYPLRFSRVWNYETAVQLLERTETKKDVEALSLTSNGCSRNIVPKELAALPNLRFLRVKGIDFFGNFKDLVLKLCWLSWEVPHNKFCAENFHFVSLAVLDLSRSNIEDDWDGWRQFQMTKNLKVLDLTGCTKLTRTPDFSNFVSLKVLILSALITIDDSISKLDKLEELRLMSYMPGKLDKLEELRFMSDNVVRASCRTMSDDMLSKLEELRVMFMSFEDILRVFGGGSVVHSVTP</sequence>
<feature type="transmembrane region" description="Helical" evidence="4">
    <location>
        <begin position="20"/>
        <end position="39"/>
    </location>
</feature>
<evidence type="ECO:0000256" key="4">
    <source>
        <dbReference type="SAM" id="Phobius"/>
    </source>
</evidence>
<keyword evidence="4" id="KW-1133">Transmembrane helix</keyword>
<protein>
    <recommendedName>
        <fullName evidence="5">TIR domain-containing protein</fullName>
    </recommendedName>
</protein>
<dbReference type="GO" id="GO:0006952">
    <property type="term" value="P:defense response"/>
    <property type="evidence" value="ECO:0007669"/>
    <property type="project" value="UniProtKB-KW"/>
</dbReference>
<dbReference type="Gene3D" id="3.40.50.10140">
    <property type="entry name" value="Toll/interleukin-1 receptor homology (TIR) domain"/>
    <property type="match status" value="1"/>
</dbReference>
<dbReference type="PANTHER" id="PTHR11017:SF570">
    <property type="entry name" value="DISEASE RESISTANCE PROTEIN (TIR-NBS CLASS)-RELATED"/>
    <property type="match status" value="1"/>
</dbReference>
<dbReference type="Pfam" id="PF01582">
    <property type="entry name" value="TIR"/>
    <property type="match status" value="1"/>
</dbReference>
<proteinExistence type="predicted"/>
<evidence type="ECO:0000256" key="1">
    <source>
        <dbReference type="ARBA" id="ARBA00022614"/>
    </source>
</evidence>
<evidence type="ECO:0000313" key="7">
    <source>
        <dbReference type="Proteomes" id="UP001634007"/>
    </source>
</evidence>
<organism evidence="6 7">
    <name type="scientific">Eucalyptus globulus</name>
    <name type="common">Tasmanian blue gum</name>
    <dbReference type="NCBI Taxonomy" id="34317"/>
    <lineage>
        <taxon>Eukaryota</taxon>
        <taxon>Viridiplantae</taxon>
        <taxon>Streptophyta</taxon>
        <taxon>Embryophyta</taxon>
        <taxon>Tracheophyta</taxon>
        <taxon>Spermatophyta</taxon>
        <taxon>Magnoliopsida</taxon>
        <taxon>eudicotyledons</taxon>
        <taxon>Gunneridae</taxon>
        <taxon>Pentapetalae</taxon>
        <taxon>rosids</taxon>
        <taxon>malvids</taxon>
        <taxon>Myrtales</taxon>
        <taxon>Myrtaceae</taxon>
        <taxon>Myrtoideae</taxon>
        <taxon>Eucalypteae</taxon>
        <taxon>Eucalyptus</taxon>
    </lineage>
</organism>
<dbReference type="Proteomes" id="UP001634007">
    <property type="component" value="Unassembled WGS sequence"/>
</dbReference>
<dbReference type="AlphaFoldDB" id="A0ABD3L7F0"/>
<reference evidence="6 7" key="1">
    <citation type="submission" date="2024-11" db="EMBL/GenBank/DDBJ databases">
        <title>Chromosome-level genome assembly of Eucalyptus globulus Labill. provides insights into its genome evolution.</title>
        <authorList>
            <person name="Li X."/>
        </authorList>
    </citation>
    <scope>NUCLEOTIDE SEQUENCE [LARGE SCALE GENOMIC DNA]</scope>
    <source>
        <strain evidence="6">CL2024</strain>
        <tissue evidence="6">Fresh tender leaves</tissue>
    </source>
</reference>
<gene>
    <name evidence="6" type="ORF">ACJRO7_015458</name>
</gene>
<dbReference type="Gene3D" id="1.10.8.430">
    <property type="entry name" value="Helical domain of apoptotic protease-activating factors"/>
    <property type="match status" value="1"/>
</dbReference>
<dbReference type="InterPro" id="IPR042197">
    <property type="entry name" value="Apaf_helical"/>
</dbReference>